<dbReference type="KEGG" id="tva:5464566"/>
<dbReference type="Pfam" id="PF22749">
    <property type="entry name" value="Arb2"/>
    <property type="match status" value="1"/>
</dbReference>
<reference evidence="2" key="1">
    <citation type="submission" date="2006-10" db="EMBL/GenBank/DDBJ databases">
        <authorList>
            <person name="Amadeo P."/>
            <person name="Zhao Q."/>
            <person name="Wortman J."/>
            <person name="Fraser-Liggett C."/>
            <person name="Carlton J."/>
        </authorList>
    </citation>
    <scope>NUCLEOTIDE SEQUENCE</scope>
    <source>
        <strain evidence="2">G3</strain>
    </source>
</reference>
<reference evidence="2" key="2">
    <citation type="journal article" date="2007" name="Science">
        <title>Draft genome sequence of the sexually transmitted pathogen Trichomonas vaginalis.</title>
        <authorList>
            <person name="Carlton J.M."/>
            <person name="Hirt R.P."/>
            <person name="Silva J.C."/>
            <person name="Delcher A.L."/>
            <person name="Schatz M."/>
            <person name="Zhao Q."/>
            <person name="Wortman J.R."/>
            <person name="Bidwell S.L."/>
            <person name="Alsmark U.C.M."/>
            <person name="Besteiro S."/>
            <person name="Sicheritz-Ponten T."/>
            <person name="Noel C.J."/>
            <person name="Dacks J.B."/>
            <person name="Foster P.G."/>
            <person name="Simillion C."/>
            <person name="Van de Peer Y."/>
            <person name="Miranda-Saavedra D."/>
            <person name="Barton G.J."/>
            <person name="Westrop G.D."/>
            <person name="Mueller S."/>
            <person name="Dessi D."/>
            <person name="Fiori P.L."/>
            <person name="Ren Q."/>
            <person name="Paulsen I."/>
            <person name="Zhang H."/>
            <person name="Bastida-Corcuera F.D."/>
            <person name="Simoes-Barbosa A."/>
            <person name="Brown M.T."/>
            <person name="Hayes R.D."/>
            <person name="Mukherjee M."/>
            <person name="Okumura C.Y."/>
            <person name="Schneider R."/>
            <person name="Smith A.J."/>
            <person name="Vanacova S."/>
            <person name="Villalvazo M."/>
            <person name="Haas B.J."/>
            <person name="Pertea M."/>
            <person name="Feldblyum T.V."/>
            <person name="Utterback T.R."/>
            <person name="Shu C.L."/>
            <person name="Osoegawa K."/>
            <person name="de Jong P.J."/>
            <person name="Hrdy I."/>
            <person name="Horvathova L."/>
            <person name="Zubacova Z."/>
            <person name="Dolezal P."/>
            <person name="Malik S.B."/>
            <person name="Logsdon J.M. Jr."/>
            <person name="Henze K."/>
            <person name="Gupta A."/>
            <person name="Wang C.C."/>
            <person name="Dunne R.L."/>
            <person name="Upcroft J.A."/>
            <person name="Upcroft P."/>
            <person name="White O."/>
            <person name="Salzberg S.L."/>
            <person name="Tang P."/>
            <person name="Chiu C.-H."/>
            <person name="Lee Y.-S."/>
            <person name="Embley T.M."/>
            <person name="Coombs G.H."/>
            <person name="Mottram J.C."/>
            <person name="Tachezy J."/>
            <person name="Fraser-Liggett C.M."/>
            <person name="Johnson P.J."/>
        </authorList>
    </citation>
    <scope>NUCLEOTIDE SEQUENCE [LARGE SCALE GENOMIC DNA]</scope>
    <source>
        <strain evidence="2">G3</strain>
    </source>
</reference>
<evidence type="ECO:0000313" key="3">
    <source>
        <dbReference type="Proteomes" id="UP000001542"/>
    </source>
</evidence>
<dbReference type="RefSeq" id="XP_001580033.1">
    <property type="nucleotide sequence ID" value="XM_001579983.1"/>
</dbReference>
<feature type="domain" description="Arb2" evidence="1">
    <location>
        <begin position="61"/>
        <end position="246"/>
    </location>
</feature>
<dbReference type="OrthoDB" id="421951at2759"/>
<dbReference type="Proteomes" id="UP000001542">
    <property type="component" value="Unassembled WGS sequence"/>
</dbReference>
<dbReference type="InParanoid" id="A2DKR4"/>
<name>A2DKR4_TRIV3</name>
<dbReference type="VEuPathDB" id="TrichDB:TVAGG3_0560610"/>
<dbReference type="SMR" id="A2DKR4"/>
<dbReference type="GO" id="GO:0031048">
    <property type="term" value="P:regulatory ncRNA-mediated heterochromatin formation"/>
    <property type="evidence" value="ECO:0000318"/>
    <property type="project" value="GO_Central"/>
</dbReference>
<dbReference type="PANTHER" id="PTHR21357:SF4">
    <property type="entry name" value="FAM172 FAMILY PROTEIN HOMOLOG CG10038"/>
    <property type="match status" value="1"/>
</dbReference>
<keyword evidence="3" id="KW-1185">Reference proteome</keyword>
<gene>
    <name evidence="2" type="ORF">TVAG_247260</name>
</gene>
<evidence type="ECO:0000313" key="2">
    <source>
        <dbReference type="EMBL" id="EAY19047.1"/>
    </source>
</evidence>
<dbReference type="OMA" id="SALPWIK"/>
<dbReference type="EMBL" id="DS113212">
    <property type="protein sequence ID" value="EAY19047.1"/>
    <property type="molecule type" value="Genomic_DNA"/>
</dbReference>
<dbReference type="eggNOG" id="KOG3967">
    <property type="taxonomic scope" value="Eukaryota"/>
</dbReference>
<organism evidence="2 3">
    <name type="scientific">Trichomonas vaginalis (strain ATCC PRA-98 / G3)</name>
    <dbReference type="NCBI Taxonomy" id="412133"/>
    <lineage>
        <taxon>Eukaryota</taxon>
        <taxon>Metamonada</taxon>
        <taxon>Parabasalia</taxon>
        <taxon>Trichomonadida</taxon>
        <taxon>Trichomonadidae</taxon>
        <taxon>Trichomonas</taxon>
    </lineage>
</organism>
<dbReference type="InterPro" id="IPR053858">
    <property type="entry name" value="Arb2_dom"/>
</dbReference>
<proteinExistence type="predicted"/>
<dbReference type="AlphaFoldDB" id="A2DKR4"/>
<dbReference type="PANTHER" id="PTHR21357">
    <property type="entry name" value="FAM172 FAMILY PROTEIN HOMOLOG CG10038"/>
    <property type="match status" value="1"/>
</dbReference>
<sequence length="288" mass="32557">MFLFKKKKITSDTWKDPGTKTEFHFDENGILVDPEGKKLIGNYKGFKIDDDFSDWLHAYVERRMTEEGLQSMLVPEKGGSPIWFTPNAFKSPKKLLVVICGSGRIHAGILSVGVCAYHGLKMGSALPWIKFAKEHQMEVAILNPNHEGAKKIKEPYATTHNSVRHSLYVFQKLIIPNSPEKCFILAHSAGGLSVCALADNFQDWYVNTIKFTALTDALEDQVSDKTGNTKKYLTERMVNWTRSDQELNKVLGKSSLCFHRSANTTDHPLTTGIAMPFIFEEFNKYDCE</sequence>
<dbReference type="GO" id="GO:0005634">
    <property type="term" value="C:nucleus"/>
    <property type="evidence" value="ECO:0000318"/>
    <property type="project" value="GO_Central"/>
</dbReference>
<dbReference type="InterPro" id="IPR048263">
    <property type="entry name" value="Arb2"/>
</dbReference>
<protein>
    <recommendedName>
        <fullName evidence="1">Arb2 domain-containing protein</fullName>
    </recommendedName>
</protein>
<accession>A2DKR4</accession>
<dbReference type="VEuPathDB" id="TrichDB:TVAG_247260"/>
<evidence type="ECO:0000259" key="1">
    <source>
        <dbReference type="Pfam" id="PF22749"/>
    </source>
</evidence>